<dbReference type="Pfam" id="PF13469">
    <property type="entry name" value="Sulfotransfer_3"/>
    <property type="match status" value="1"/>
</dbReference>
<dbReference type="EMBL" id="AAXW01000042">
    <property type="protein sequence ID" value="EAZ89530.1"/>
    <property type="molecule type" value="Genomic_DNA"/>
</dbReference>
<dbReference type="OrthoDB" id="8557083at2"/>
<dbReference type="InterPro" id="IPR027417">
    <property type="entry name" value="P-loop_NTPase"/>
</dbReference>
<evidence type="ECO:0000313" key="2">
    <source>
        <dbReference type="Proteomes" id="UP000003781"/>
    </source>
</evidence>
<proteinExistence type="predicted"/>
<dbReference type="Gene3D" id="3.40.50.300">
    <property type="entry name" value="P-loop containing nucleotide triphosphate hydrolases"/>
    <property type="match status" value="1"/>
</dbReference>
<gene>
    <name evidence="1" type="ORF">CY0110_09176</name>
</gene>
<keyword evidence="2" id="KW-1185">Reference proteome</keyword>
<sequence length="281" mass="33643">MTTLRESIRHLKNDLIYRYYHYRISKSNYPDQVFMKKEPYKVLFILSHMRSGSSLLTHILISNPAIKGYGESHIQYESEADLKSLMYKIYVHNQEFTNLKDLGKLRMNHTYLLDKLLHDKKLLNKNLLKKNNFYFIFLIREPQRSLMSMLDHKPHWTQEDAVTYYTQRLLSLSEYAQLINDKQRSFLLNYEQLINDTEPVFDSLQNFLKTRESFSENYQVLNTTGKRHIGDFKENIRSGRIIRKPRPLNFSISPNLLEKGIKSYNDCYEILHQYCQIINHS</sequence>
<dbReference type="RefSeq" id="WP_008277368.1">
    <property type="nucleotide sequence ID" value="NZ_AAXW01000042.1"/>
</dbReference>
<name>A3IVF8_9CHRO</name>
<accession>A3IVF8</accession>
<dbReference type="AlphaFoldDB" id="A3IVF8"/>
<evidence type="ECO:0000313" key="1">
    <source>
        <dbReference type="EMBL" id="EAZ89530.1"/>
    </source>
</evidence>
<dbReference type="Proteomes" id="UP000003781">
    <property type="component" value="Unassembled WGS sequence"/>
</dbReference>
<protein>
    <submittedName>
        <fullName evidence="1">Uncharacterized protein</fullName>
    </submittedName>
</protein>
<organism evidence="1 2">
    <name type="scientific">Crocosphaera chwakensis CCY0110</name>
    <dbReference type="NCBI Taxonomy" id="391612"/>
    <lineage>
        <taxon>Bacteria</taxon>
        <taxon>Bacillati</taxon>
        <taxon>Cyanobacteriota</taxon>
        <taxon>Cyanophyceae</taxon>
        <taxon>Oscillatoriophycideae</taxon>
        <taxon>Chroococcales</taxon>
        <taxon>Aphanothecaceae</taxon>
        <taxon>Crocosphaera</taxon>
        <taxon>Crocosphaera chwakensis</taxon>
    </lineage>
</organism>
<reference evidence="1 2" key="1">
    <citation type="submission" date="2007-03" db="EMBL/GenBank/DDBJ databases">
        <authorList>
            <person name="Stal L."/>
            <person name="Ferriera S."/>
            <person name="Johnson J."/>
            <person name="Kravitz S."/>
            <person name="Beeson K."/>
            <person name="Sutton G."/>
            <person name="Rogers Y.-H."/>
            <person name="Friedman R."/>
            <person name="Frazier M."/>
            <person name="Venter J.C."/>
        </authorList>
    </citation>
    <scope>NUCLEOTIDE SEQUENCE [LARGE SCALE GENOMIC DNA]</scope>
    <source>
        <strain evidence="1 2">CCY0110</strain>
    </source>
</reference>
<dbReference type="eggNOG" id="ENOG5032SK5">
    <property type="taxonomic scope" value="Bacteria"/>
</dbReference>
<comment type="caution">
    <text evidence="1">The sequence shown here is derived from an EMBL/GenBank/DDBJ whole genome shotgun (WGS) entry which is preliminary data.</text>
</comment>
<dbReference type="SUPFAM" id="SSF52540">
    <property type="entry name" value="P-loop containing nucleoside triphosphate hydrolases"/>
    <property type="match status" value="1"/>
</dbReference>